<evidence type="ECO:0000313" key="1">
    <source>
        <dbReference type="EMBL" id="SDA37551.1"/>
    </source>
</evidence>
<dbReference type="EMBL" id="FMXB01000001">
    <property type="protein sequence ID" value="SDA37551.1"/>
    <property type="molecule type" value="Genomic_DNA"/>
</dbReference>
<keyword evidence="1" id="KW-0378">Hydrolase</keyword>
<dbReference type="PANTHER" id="PTHR35336">
    <property type="entry name" value="ADENOSYLCOBINAMIDE AMIDOHYDROLASE"/>
    <property type="match status" value="1"/>
</dbReference>
<keyword evidence="2" id="KW-1185">Reference proteome</keyword>
<dbReference type="Pfam" id="PF01955">
    <property type="entry name" value="CbiZ"/>
    <property type="match status" value="1"/>
</dbReference>
<dbReference type="RefSeq" id="WP_149730789.1">
    <property type="nucleotide sequence ID" value="NZ_FMXB01000001.1"/>
</dbReference>
<dbReference type="InterPro" id="IPR052209">
    <property type="entry name" value="CbiZ"/>
</dbReference>
<evidence type="ECO:0000313" key="2">
    <source>
        <dbReference type="Proteomes" id="UP000323439"/>
    </source>
</evidence>
<proteinExistence type="predicted"/>
<name>A0A1G5UVA5_9EURY</name>
<organism evidence="1 2">
    <name type="scientific">Methanobrevibacter millerae</name>
    <dbReference type="NCBI Taxonomy" id="230361"/>
    <lineage>
        <taxon>Archaea</taxon>
        <taxon>Methanobacteriati</taxon>
        <taxon>Methanobacteriota</taxon>
        <taxon>Methanomada group</taxon>
        <taxon>Methanobacteria</taxon>
        <taxon>Methanobacteriales</taxon>
        <taxon>Methanobacteriaceae</taxon>
        <taxon>Methanobrevibacter</taxon>
    </lineage>
</organism>
<dbReference type="GO" id="GO:0016787">
    <property type="term" value="F:hydrolase activity"/>
    <property type="evidence" value="ECO:0007669"/>
    <property type="project" value="UniProtKB-KW"/>
</dbReference>
<reference evidence="1 2" key="1">
    <citation type="submission" date="2016-10" db="EMBL/GenBank/DDBJ databases">
        <authorList>
            <person name="Varghese N."/>
            <person name="Submissions S."/>
        </authorList>
    </citation>
    <scope>NUCLEOTIDE SEQUENCE [LARGE SCALE GENOMIC DNA]</scope>
    <source>
        <strain evidence="1 2">DSM 16643</strain>
    </source>
</reference>
<dbReference type="Proteomes" id="UP000323439">
    <property type="component" value="Unassembled WGS sequence"/>
</dbReference>
<dbReference type="OrthoDB" id="64585at2157"/>
<gene>
    <name evidence="1" type="ORF">SAMN02910315_00136</name>
</gene>
<dbReference type="AlphaFoldDB" id="A0A1G5UVA5"/>
<dbReference type="PANTHER" id="PTHR35336:SF5">
    <property type="entry name" value="ADENOSYLCOBINAMIDE AMIDOHYDROLASE"/>
    <property type="match status" value="1"/>
</dbReference>
<accession>A0A1G5UVA5</accession>
<dbReference type="InterPro" id="IPR002808">
    <property type="entry name" value="AdoCbi_amidolase"/>
</dbReference>
<protein>
    <submittedName>
        <fullName evidence="1">Adenosylcobinamide amidohydrolase</fullName>
    </submittedName>
</protein>
<sequence>MYDNRLIFKTSASDEVYYFKDSIFINFNHERNVISNSVLNGGINDNLKTLFNHHLSQENINYLENHDLSDYLTEFCENYGFEASESSGLVTLARMRNLSIITKKYKKLEVTAITTAGVRVNAVCAGDDASYYEEDGKFHAGTINTILLINSRLDDNALTEAFMTASEAKTVALNNLKIPSQFSNAFATGTGTDGLIIASDLDSTNLLTNAGKHSKLGELIAKSVIESIGAAIRKQVWITPRSQSNVLVLLNRYKLDINEFYDSLDEDKHDFIMQLKTDSKIQENIAVTSSILNLMDDADNGIIEKETAFNIANSILDDCVGYHVRKLLLYWINAFLA</sequence>